<comment type="caution">
    <text evidence="1">The sequence shown here is derived from an EMBL/GenBank/DDBJ whole genome shotgun (WGS) entry which is preliminary data.</text>
</comment>
<evidence type="ECO:0000313" key="2">
    <source>
        <dbReference type="Proteomes" id="UP001500573"/>
    </source>
</evidence>
<reference evidence="1 2" key="1">
    <citation type="journal article" date="2019" name="Int. J. Syst. Evol. Microbiol.">
        <title>The Global Catalogue of Microorganisms (GCM) 10K type strain sequencing project: providing services to taxonomists for standard genome sequencing and annotation.</title>
        <authorList>
            <consortium name="The Broad Institute Genomics Platform"/>
            <consortium name="The Broad Institute Genome Sequencing Center for Infectious Disease"/>
            <person name="Wu L."/>
            <person name="Ma J."/>
        </authorList>
    </citation>
    <scope>NUCLEOTIDE SEQUENCE [LARGE SCALE GENOMIC DNA]</scope>
    <source>
        <strain evidence="1 2">JCM 15515</strain>
    </source>
</reference>
<accession>A0ABN1L1U0</accession>
<name>A0ABN1L1U0_9BURK</name>
<proteinExistence type="predicted"/>
<sequence length="134" mass="14745">MTLFFGIRSVARKSWAAVLVQNLLEMSAKYTELGAPPADIANKIVGLVWDRNPQWFGPNRPLPNKFILAACALSFGANAMAQKKNRDVELAMMFCLAEVLKEVAMQQEFNNLQLDALDTHLLETVTAHLAAASA</sequence>
<dbReference type="EMBL" id="BAAAEX010000013">
    <property type="protein sequence ID" value="GAA0782991.1"/>
    <property type="molecule type" value="Genomic_DNA"/>
</dbReference>
<protein>
    <submittedName>
        <fullName evidence="1">Uncharacterized protein</fullName>
    </submittedName>
</protein>
<organism evidence="1 2">
    <name type="scientific">Castellaniella ginsengisoli</name>
    <dbReference type="NCBI Taxonomy" id="546114"/>
    <lineage>
        <taxon>Bacteria</taxon>
        <taxon>Pseudomonadati</taxon>
        <taxon>Pseudomonadota</taxon>
        <taxon>Betaproteobacteria</taxon>
        <taxon>Burkholderiales</taxon>
        <taxon>Alcaligenaceae</taxon>
        <taxon>Castellaniella</taxon>
    </lineage>
</organism>
<gene>
    <name evidence="1" type="ORF">GCM10009108_26540</name>
</gene>
<dbReference type="RefSeq" id="WP_343839479.1">
    <property type="nucleotide sequence ID" value="NZ_BAAAEX010000013.1"/>
</dbReference>
<evidence type="ECO:0000313" key="1">
    <source>
        <dbReference type="EMBL" id="GAA0782991.1"/>
    </source>
</evidence>
<keyword evidence="2" id="KW-1185">Reference proteome</keyword>
<dbReference type="Proteomes" id="UP001500573">
    <property type="component" value="Unassembled WGS sequence"/>
</dbReference>